<feature type="compositionally biased region" description="Basic and acidic residues" evidence="1">
    <location>
        <begin position="14"/>
        <end position="23"/>
    </location>
</feature>
<gene>
    <name evidence="2" type="ORF">ACFSJS_25485</name>
</gene>
<sequence>MSFDEEWNRLVAEASRKRDEARMRPASAGDGGRSGTGLEEADFGLQAGPVRSKASGIRTVNTESRSKSKLSDARAAGRSHSGWLVGAASNDCVDAWQRRLRGLGDLVEDAADALTRAMDQQIGEDRSIAAELRASARWLEGA</sequence>
<comment type="caution">
    <text evidence="2">The sequence shown here is derived from an EMBL/GenBank/DDBJ whole genome shotgun (WGS) entry which is preliminary data.</text>
</comment>
<protein>
    <submittedName>
        <fullName evidence="2">Uncharacterized protein</fullName>
    </submittedName>
</protein>
<proteinExistence type="predicted"/>
<accession>A0ABW4PRZ5</accession>
<name>A0ABW4PRZ5_9ACTN</name>
<dbReference type="Proteomes" id="UP001597365">
    <property type="component" value="Unassembled WGS sequence"/>
</dbReference>
<organism evidence="2 3">
    <name type="scientific">Streptomyces desertarenae</name>
    <dbReference type="NCBI Taxonomy" id="2666184"/>
    <lineage>
        <taxon>Bacteria</taxon>
        <taxon>Bacillati</taxon>
        <taxon>Actinomycetota</taxon>
        <taxon>Actinomycetes</taxon>
        <taxon>Kitasatosporales</taxon>
        <taxon>Streptomycetaceae</taxon>
        <taxon>Streptomyces</taxon>
    </lineage>
</organism>
<reference evidence="3" key="1">
    <citation type="journal article" date="2019" name="Int. J. Syst. Evol. Microbiol.">
        <title>The Global Catalogue of Microorganisms (GCM) 10K type strain sequencing project: providing services to taxonomists for standard genome sequencing and annotation.</title>
        <authorList>
            <consortium name="The Broad Institute Genomics Platform"/>
            <consortium name="The Broad Institute Genome Sequencing Center for Infectious Disease"/>
            <person name="Wu L."/>
            <person name="Ma J."/>
        </authorList>
    </citation>
    <scope>NUCLEOTIDE SEQUENCE [LARGE SCALE GENOMIC DNA]</scope>
    <source>
        <strain evidence="3">CGMCC 4.7455</strain>
    </source>
</reference>
<keyword evidence="3" id="KW-1185">Reference proteome</keyword>
<evidence type="ECO:0000313" key="2">
    <source>
        <dbReference type="EMBL" id="MFD1832972.1"/>
    </source>
</evidence>
<feature type="region of interest" description="Disordered" evidence="1">
    <location>
        <begin position="14"/>
        <end position="74"/>
    </location>
</feature>
<dbReference type="RefSeq" id="WP_380904392.1">
    <property type="nucleotide sequence ID" value="NZ_JBHUFU010000022.1"/>
</dbReference>
<evidence type="ECO:0000313" key="3">
    <source>
        <dbReference type="Proteomes" id="UP001597365"/>
    </source>
</evidence>
<dbReference type="EMBL" id="JBHUFU010000022">
    <property type="protein sequence ID" value="MFD1832972.1"/>
    <property type="molecule type" value="Genomic_DNA"/>
</dbReference>
<evidence type="ECO:0000256" key="1">
    <source>
        <dbReference type="SAM" id="MobiDB-lite"/>
    </source>
</evidence>